<accession>A0ACC0ICW4</accession>
<dbReference type="EMBL" id="CM045763">
    <property type="protein sequence ID" value="KAI8023059.1"/>
    <property type="molecule type" value="Genomic_DNA"/>
</dbReference>
<reference evidence="1 2" key="1">
    <citation type="journal article" date="2022" name="Plant J.">
        <title>Chromosome-level genome of Camellia lanceoleosa provides a valuable resource for understanding genome evolution and self-incompatibility.</title>
        <authorList>
            <person name="Gong W."/>
            <person name="Xiao S."/>
            <person name="Wang L."/>
            <person name="Liao Z."/>
            <person name="Chang Y."/>
            <person name="Mo W."/>
            <person name="Hu G."/>
            <person name="Li W."/>
            <person name="Zhao G."/>
            <person name="Zhu H."/>
            <person name="Hu X."/>
            <person name="Ji K."/>
            <person name="Xiang X."/>
            <person name="Song Q."/>
            <person name="Yuan D."/>
            <person name="Jin S."/>
            <person name="Zhang L."/>
        </authorList>
    </citation>
    <scope>NUCLEOTIDE SEQUENCE [LARGE SCALE GENOMIC DNA]</scope>
    <source>
        <strain evidence="1">SQ_2022a</strain>
    </source>
</reference>
<evidence type="ECO:0000313" key="1">
    <source>
        <dbReference type="EMBL" id="KAI8023059.1"/>
    </source>
</evidence>
<protein>
    <submittedName>
        <fullName evidence="1">Endoplasmic reticulum membrane protein C16E8.02</fullName>
    </submittedName>
</protein>
<name>A0ACC0ICW4_9ERIC</name>
<sequence>MRGKIHNDLERVNDLLEINMKSYTIPSVLVSQKLVEDDHLLEVVLVSLGTAKHFIAELEVVLAAQLFCWTGQFIGHGIFEKRAPALLDNLAQAFLMAPYFVFLELGSLNLSLSLSLSLTGMNLPIPLDLNRLISQSQSLNLYTSPVAKTPAGLSPSIIGLPEWSMISTAVMIADLIAAESMLDELSGSEQQFH</sequence>
<comment type="caution">
    <text evidence="1">The sequence shown here is derived from an EMBL/GenBank/DDBJ whole genome shotgun (WGS) entry which is preliminary data.</text>
</comment>
<dbReference type="Proteomes" id="UP001060215">
    <property type="component" value="Chromosome 6"/>
</dbReference>
<proteinExistence type="predicted"/>
<keyword evidence="2" id="KW-1185">Reference proteome</keyword>
<gene>
    <name evidence="1" type="ORF">LOK49_LG03G01160</name>
</gene>
<evidence type="ECO:0000313" key="2">
    <source>
        <dbReference type="Proteomes" id="UP001060215"/>
    </source>
</evidence>
<organism evidence="1 2">
    <name type="scientific">Camellia lanceoleosa</name>
    <dbReference type="NCBI Taxonomy" id="1840588"/>
    <lineage>
        <taxon>Eukaryota</taxon>
        <taxon>Viridiplantae</taxon>
        <taxon>Streptophyta</taxon>
        <taxon>Embryophyta</taxon>
        <taxon>Tracheophyta</taxon>
        <taxon>Spermatophyta</taxon>
        <taxon>Magnoliopsida</taxon>
        <taxon>eudicotyledons</taxon>
        <taxon>Gunneridae</taxon>
        <taxon>Pentapetalae</taxon>
        <taxon>asterids</taxon>
        <taxon>Ericales</taxon>
        <taxon>Theaceae</taxon>
        <taxon>Camellia</taxon>
    </lineage>
</organism>